<keyword evidence="5 6" id="KW-0472">Membrane</keyword>
<evidence type="ECO:0000256" key="4">
    <source>
        <dbReference type="ARBA" id="ARBA00022989"/>
    </source>
</evidence>
<evidence type="ECO:0000256" key="5">
    <source>
        <dbReference type="ARBA" id="ARBA00023136"/>
    </source>
</evidence>
<dbReference type="PANTHER" id="PTHR43124:SF3">
    <property type="entry name" value="CHLORAMPHENICOL EFFLUX PUMP RV0191"/>
    <property type="match status" value="1"/>
</dbReference>
<comment type="caution">
    <text evidence="8">The sequence shown here is derived from an EMBL/GenBank/DDBJ whole genome shotgun (WGS) entry which is preliminary data.</text>
</comment>
<dbReference type="PANTHER" id="PTHR43124">
    <property type="entry name" value="PURINE EFFLUX PUMP PBUE"/>
    <property type="match status" value="1"/>
</dbReference>
<feature type="transmembrane region" description="Helical" evidence="6">
    <location>
        <begin position="244"/>
        <end position="265"/>
    </location>
</feature>
<feature type="transmembrane region" description="Helical" evidence="6">
    <location>
        <begin position="332"/>
        <end position="353"/>
    </location>
</feature>
<feature type="transmembrane region" description="Helical" evidence="6">
    <location>
        <begin position="169"/>
        <end position="191"/>
    </location>
</feature>
<dbReference type="EMBL" id="FOSD01000007">
    <property type="protein sequence ID" value="SFK47513.1"/>
    <property type="molecule type" value="Genomic_DNA"/>
</dbReference>
<evidence type="ECO:0000313" key="8">
    <source>
        <dbReference type="EMBL" id="SFK47513.1"/>
    </source>
</evidence>
<evidence type="ECO:0000256" key="2">
    <source>
        <dbReference type="ARBA" id="ARBA00022475"/>
    </source>
</evidence>
<dbReference type="InterPro" id="IPR011701">
    <property type="entry name" value="MFS"/>
</dbReference>
<dbReference type="PROSITE" id="PS50850">
    <property type="entry name" value="MFS"/>
    <property type="match status" value="1"/>
</dbReference>
<dbReference type="InterPro" id="IPR036259">
    <property type="entry name" value="MFS_trans_sf"/>
</dbReference>
<accession>A0A1I3ZU32</accession>
<feature type="transmembrane region" description="Helical" evidence="6">
    <location>
        <begin position="141"/>
        <end position="163"/>
    </location>
</feature>
<feature type="transmembrane region" description="Helical" evidence="6">
    <location>
        <begin position="365"/>
        <end position="384"/>
    </location>
</feature>
<evidence type="ECO:0000256" key="3">
    <source>
        <dbReference type="ARBA" id="ARBA00022692"/>
    </source>
</evidence>
<sequence>MNSTFKHKEAQRLPILALLALAMAGFICILTETIPAGLLPQISQGLNISPSLAGQWVTAYAAGSLLAAIPLTLLTRSWSRRAVLLSTVCGFLLFNTLTAVSSDVVIILIARFFAGASAGLAWSLIAGYARRMVVPSLQGRALALAMVGTPIALSLGVPAGTWMGSLLGWRLTFAAMSGLSIILIVWILLAVPNYPGQSATQRMPLGAVLRLPGVCAVLGVVLTWMLAHNILYTYIAPFVASAGLAHRVDVVLLIFGIAALGGIFITGKIIDTHLRKAVLLSLSIFATVSVIFGLSTPTPAVIYVGIAVWGLTFGGAATLLQTALADAAGEYADVALSMNVVTWNSAIALGGLTGGMLLEHVGSQSFPWAILLLLLVALGIALRAKQGFPAENSRAKTTLSPASETDG</sequence>
<keyword evidence="2" id="KW-1003">Cell membrane</keyword>
<protein>
    <submittedName>
        <fullName evidence="8">Predicted arabinose efflux permease, MFS family</fullName>
    </submittedName>
</protein>
<dbReference type="RefSeq" id="WP_008108775.1">
    <property type="nucleotide sequence ID" value="NZ_FOSD01000007.1"/>
</dbReference>
<feature type="transmembrane region" description="Helical" evidence="6">
    <location>
        <begin position="277"/>
        <end position="294"/>
    </location>
</feature>
<dbReference type="InterPro" id="IPR020846">
    <property type="entry name" value="MFS_dom"/>
</dbReference>
<feature type="transmembrane region" description="Helical" evidence="6">
    <location>
        <begin position="211"/>
        <end position="232"/>
    </location>
</feature>
<feature type="transmembrane region" description="Helical" evidence="6">
    <location>
        <begin position="54"/>
        <end position="75"/>
    </location>
</feature>
<evidence type="ECO:0000313" key="9">
    <source>
        <dbReference type="Proteomes" id="UP000198841"/>
    </source>
</evidence>
<reference evidence="8 9" key="1">
    <citation type="submission" date="2016-10" db="EMBL/GenBank/DDBJ databases">
        <authorList>
            <person name="Varghese N."/>
            <person name="Submissions S."/>
        </authorList>
    </citation>
    <scope>NUCLEOTIDE SEQUENCE [LARGE SCALE GENOMIC DNA]</scope>
    <source>
        <strain evidence="8 9">YR512</strain>
    </source>
</reference>
<dbReference type="SUPFAM" id="SSF103473">
    <property type="entry name" value="MFS general substrate transporter"/>
    <property type="match status" value="1"/>
</dbReference>
<feature type="transmembrane region" description="Helical" evidence="6">
    <location>
        <begin position="82"/>
        <end position="100"/>
    </location>
</feature>
<name>A0A1I3ZU32_9GAMM</name>
<dbReference type="Proteomes" id="UP000198841">
    <property type="component" value="Unassembled WGS sequence"/>
</dbReference>
<feature type="domain" description="Major facilitator superfamily (MFS) profile" evidence="7">
    <location>
        <begin position="17"/>
        <end position="387"/>
    </location>
</feature>
<keyword evidence="3 6" id="KW-0812">Transmembrane</keyword>
<evidence type="ECO:0000259" key="7">
    <source>
        <dbReference type="PROSITE" id="PS50850"/>
    </source>
</evidence>
<dbReference type="Gene3D" id="1.20.1250.20">
    <property type="entry name" value="MFS general substrate transporter like domains"/>
    <property type="match status" value="1"/>
</dbReference>
<keyword evidence="9" id="KW-1185">Reference proteome</keyword>
<comment type="subcellular location">
    <subcellularLocation>
        <location evidence="1">Cell membrane</location>
        <topology evidence="1">Multi-pass membrane protein</topology>
    </subcellularLocation>
</comment>
<evidence type="ECO:0000256" key="6">
    <source>
        <dbReference type="SAM" id="Phobius"/>
    </source>
</evidence>
<dbReference type="Pfam" id="PF07690">
    <property type="entry name" value="MFS_1"/>
    <property type="match status" value="1"/>
</dbReference>
<organism evidence="8 9">
    <name type="scientific">Candidatus Pantoea symbiotica</name>
    <dbReference type="NCBI Taxonomy" id="1884370"/>
    <lineage>
        <taxon>Bacteria</taxon>
        <taxon>Pseudomonadati</taxon>
        <taxon>Pseudomonadota</taxon>
        <taxon>Gammaproteobacteria</taxon>
        <taxon>Enterobacterales</taxon>
        <taxon>Erwiniaceae</taxon>
        <taxon>Pantoea</taxon>
    </lineage>
</organism>
<keyword evidence="4 6" id="KW-1133">Transmembrane helix</keyword>
<feature type="transmembrane region" description="Helical" evidence="6">
    <location>
        <begin position="12"/>
        <end position="34"/>
    </location>
</feature>
<feature type="transmembrane region" description="Helical" evidence="6">
    <location>
        <begin position="300"/>
        <end position="320"/>
    </location>
</feature>
<dbReference type="InterPro" id="IPR050189">
    <property type="entry name" value="MFS_Efflux_Transporters"/>
</dbReference>
<proteinExistence type="predicted"/>
<feature type="transmembrane region" description="Helical" evidence="6">
    <location>
        <begin position="106"/>
        <end position="129"/>
    </location>
</feature>
<gene>
    <name evidence="8" type="ORF">SAMN05518863_107183</name>
</gene>
<evidence type="ECO:0000256" key="1">
    <source>
        <dbReference type="ARBA" id="ARBA00004651"/>
    </source>
</evidence>
<dbReference type="CDD" id="cd17324">
    <property type="entry name" value="MFS_NepI_like"/>
    <property type="match status" value="1"/>
</dbReference>